<dbReference type="PANTHER" id="PTHR23150:SF19">
    <property type="entry name" value="FORMYLGLYCINE-GENERATING ENZYME"/>
    <property type="match status" value="1"/>
</dbReference>
<dbReference type="Gene3D" id="3.90.1580.10">
    <property type="entry name" value="paralog of FGE (formylglycine-generating enzyme)"/>
    <property type="match status" value="1"/>
</dbReference>
<dbReference type="Proteomes" id="UP000028002">
    <property type="component" value="Unassembled WGS sequence"/>
</dbReference>
<dbReference type="InterPro" id="IPR016187">
    <property type="entry name" value="CTDL_fold"/>
</dbReference>
<dbReference type="RefSeq" id="WP_072008887.1">
    <property type="nucleotide sequence ID" value="NZ_CAWLUD010000095.1"/>
</dbReference>
<gene>
    <name evidence="2" type="ORF">MEG1DRAFT_04144</name>
</gene>
<name>A0A081RRE6_PHOTE</name>
<dbReference type="GO" id="GO:0120147">
    <property type="term" value="F:formylglycine-generating oxidase activity"/>
    <property type="evidence" value="ECO:0007669"/>
    <property type="project" value="TreeGrafter"/>
</dbReference>
<dbReference type="SUPFAM" id="SSF56436">
    <property type="entry name" value="C-type lectin-like"/>
    <property type="match status" value="1"/>
</dbReference>
<dbReference type="InterPro" id="IPR005532">
    <property type="entry name" value="SUMF_dom"/>
</dbReference>
<reference evidence="2 3" key="1">
    <citation type="submission" date="2014-03" db="EMBL/GenBank/DDBJ databases">
        <title>Draft Genome of Photorhabdus temperata Meg1.</title>
        <authorList>
            <person name="Hurst S.G.IV."/>
            <person name="Morris K."/>
            <person name="Thomas K."/>
            <person name="Tisa L.S."/>
        </authorList>
    </citation>
    <scope>NUCLEOTIDE SEQUENCE [LARGE SCALE GENOMIC DNA]</scope>
    <source>
        <strain evidence="2 3">Meg1</strain>
    </source>
</reference>
<dbReference type="InterPro" id="IPR042095">
    <property type="entry name" value="SUMF_sf"/>
</dbReference>
<dbReference type="AlphaFoldDB" id="A0A081RRE6"/>
<dbReference type="Pfam" id="PF03781">
    <property type="entry name" value="FGE-sulfatase"/>
    <property type="match status" value="1"/>
</dbReference>
<dbReference type="PANTHER" id="PTHR23150">
    <property type="entry name" value="SULFATASE MODIFYING FACTOR 1, 2"/>
    <property type="match status" value="1"/>
</dbReference>
<evidence type="ECO:0000313" key="3">
    <source>
        <dbReference type="Proteomes" id="UP000028002"/>
    </source>
</evidence>
<protein>
    <recommendedName>
        <fullName evidence="1">Sulfatase-modifying factor enzyme-like domain-containing protein</fullName>
    </recommendedName>
</protein>
<dbReference type="PATRIC" id="fig|1393735.3.peg.4242"/>
<organism evidence="2 3">
    <name type="scientific">Photorhabdus temperata subsp. temperata Meg1</name>
    <dbReference type="NCBI Taxonomy" id="1393735"/>
    <lineage>
        <taxon>Bacteria</taxon>
        <taxon>Pseudomonadati</taxon>
        <taxon>Pseudomonadota</taxon>
        <taxon>Gammaproteobacteria</taxon>
        <taxon>Enterobacterales</taxon>
        <taxon>Morganellaceae</taxon>
        <taxon>Photorhabdus</taxon>
    </lineage>
</organism>
<dbReference type="EMBL" id="JGVH01000095">
    <property type="protein sequence ID" value="KER01249.1"/>
    <property type="molecule type" value="Genomic_DNA"/>
</dbReference>
<dbReference type="PROSITE" id="PS51257">
    <property type="entry name" value="PROKAR_LIPOPROTEIN"/>
    <property type="match status" value="1"/>
</dbReference>
<evidence type="ECO:0000259" key="1">
    <source>
        <dbReference type="Pfam" id="PF03781"/>
    </source>
</evidence>
<dbReference type="InterPro" id="IPR051043">
    <property type="entry name" value="Sulfatase_Mod_Factor_Kinase"/>
</dbReference>
<feature type="domain" description="Sulfatase-modifying factor enzyme-like" evidence="1">
    <location>
        <begin position="41"/>
        <end position="282"/>
    </location>
</feature>
<comment type="caution">
    <text evidence="2">The sequence shown here is derived from an EMBL/GenBank/DDBJ whole genome shotgun (WGS) entry which is preliminary data.</text>
</comment>
<proteinExistence type="predicted"/>
<sequence length="494" mass="55138">MIKRTMCYPIIAGLALLTLVGCKGEKKIQPEPQTLVKEALAEMVPVEGGSFMMGDFGPQMGKHIPLTPDQDNKPEHKVTLDSFSIAKYKVTWGQLNRYRAILGKPKSEAYNSLKGNSGEYFARITGDNYPASVEWQEAKDYCQWLGKVSGEPVDLPTEAQWEYAARSRGQLFIFANNNNRLELGKNFTDGFSPVGSYPPNPLGLYDMMGNGQDWVNDWYAADYYQNSPERNPQGPEHGDKKVMRGIAGKDESLSTTVTRSNTSSEAFKNGDHYFPGYGFRCVINRPEVKNLTPDLTSIRNNKEARVELMEKINASQGDMLKSMPLETKGEVIAVLIDSNLWREVVNPVNHDEQKCGEGSVLNERKRAVLAALKWIQSKRDYENVMQHVAIIPTADGEKNWQINEAKVIAFLSKGETPVNYGRSDNFIPFAAKVTIQSSHYAENLRKIYRSLPAVQANANEPLKPVNAALLSSCPQVVVEQHGWQTVNLGAKRSA</sequence>
<accession>A0A081RRE6</accession>
<evidence type="ECO:0000313" key="2">
    <source>
        <dbReference type="EMBL" id="KER01249.1"/>
    </source>
</evidence>